<feature type="chain" id="PRO_5046980112" description="DUF3887 domain-containing protein" evidence="1">
    <location>
        <begin position="23"/>
        <end position="152"/>
    </location>
</feature>
<protein>
    <recommendedName>
        <fullName evidence="4">DUF3887 domain-containing protein</fullName>
    </recommendedName>
</protein>
<name>A0ABT4L0F0_9SPHI</name>
<evidence type="ECO:0000313" key="3">
    <source>
        <dbReference type="Proteomes" id="UP001144341"/>
    </source>
</evidence>
<evidence type="ECO:0000256" key="1">
    <source>
        <dbReference type="SAM" id="SignalP"/>
    </source>
</evidence>
<organism evidence="2 3">
    <name type="scientific">Pedobacter rhodius</name>
    <dbReference type="NCBI Taxonomy" id="3004098"/>
    <lineage>
        <taxon>Bacteria</taxon>
        <taxon>Pseudomonadati</taxon>
        <taxon>Bacteroidota</taxon>
        <taxon>Sphingobacteriia</taxon>
        <taxon>Sphingobacteriales</taxon>
        <taxon>Sphingobacteriaceae</taxon>
        <taxon>Pedobacter</taxon>
    </lineage>
</organism>
<reference evidence="2" key="1">
    <citation type="submission" date="2022-12" db="EMBL/GenBank/DDBJ databases">
        <title>Genome sequence of SJ11.</title>
        <authorList>
            <person name="Woo H."/>
        </authorList>
    </citation>
    <scope>NUCLEOTIDE SEQUENCE</scope>
    <source>
        <strain evidence="2">SJ11</strain>
    </source>
</reference>
<dbReference type="PROSITE" id="PS51257">
    <property type="entry name" value="PROKAR_LIPOPROTEIN"/>
    <property type="match status" value="1"/>
</dbReference>
<comment type="caution">
    <text evidence="2">The sequence shown here is derived from an EMBL/GenBank/DDBJ whole genome shotgun (WGS) entry which is preliminary data.</text>
</comment>
<proteinExistence type="predicted"/>
<dbReference type="Proteomes" id="UP001144341">
    <property type="component" value="Unassembled WGS sequence"/>
</dbReference>
<accession>A0ABT4L0F0</accession>
<feature type="signal peptide" evidence="1">
    <location>
        <begin position="1"/>
        <end position="22"/>
    </location>
</feature>
<keyword evidence="3" id="KW-1185">Reference proteome</keyword>
<sequence length="152" mass="17803">MKIILSKYYLLLFFLTSVLVSCTTKTTTIYTDNIKDKNQAESIATKFYEALKKQEYANTFNLFSPKFFQFISEEALLKNYNKISNEQGIVTNTNLAHWHTITVSNDESKNVYTLTFDVERKINKTIETLTFYMENGNIKIVNYDIKFSINRL</sequence>
<dbReference type="EMBL" id="JAPWGL010000004">
    <property type="protein sequence ID" value="MCZ4224658.1"/>
    <property type="molecule type" value="Genomic_DNA"/>
</dbReference>
<keyword evidence="1" id="KW-0732">Signal</keyword>
<dbReference type="RefSeq" id="WP_269416437.1">
    <property type="nucleotide sequence ID" value="NZ_JAPWGL010000004.1"/>
</dbReference>
<evidence type="ECO:0000313" key="2">
    <source>
        <dbReference type="EMBL" id="MCZ4224658.1"/>
    </source>
</evidence>
<gene>
    <name evidence="2" type="ORF">O0931_15205</name>
</gene>
<evidence type="ECO:0008006" key="4">
    <source>
        <dbReference type="Google" id="ProtNLM"/>
    </source>
</evidence>